<dbReference type="Pfam" id="PF11739">
    <property type="entry name" value="YdbH-like"/>
    <property type="match status" value="1"/>
</dbReference>
<reference evidence="2" key="1">
    <citation type="submission" date="2015-10" db="EMBL/GenBank/DDBJ databases">
        <authorList>
            <person name="Luecker S."/>
            <person name="Luecker S."/>
        </authorList>
    </citation>
    <scope>NUCLEOTIDE SEQUENCE [LARGE SCALE GENOMIC DNA]</scope>
</reference>
<organism evidence="1 2">
    <name type="scientific">Candidatus Nitrospira nitrificans</name>
    <dbReference type="NCBI Taxonomy" id="1742973"/>
    <lineage>
        <taxon>Bacteria</taxon>
        <taxon>Pseudomonadati</taxon>
        <taxon>Nitrospirota</taxon>
        <taxon>Nitrospiria</taxon>
        <taxon>Nitrospirales</taxon>
        <taxon>Nitrospiraceae</taxon>
        <taxon>Nitrospira</taxon>
    </lineage>
</organism>
<accession>A0A0S4LMX2</accession>
<evidence type="ECO:0000313" key="1">
    <source>
        <dbReference type="EMBL" id="CUS38876.1"/>
    </source>
</evidence>
<dbReference type="EMBL" id="CZPZ01000033">
    <property type="protein sequence ID" value="CUS38876.1"/>
    <property type="molecule type" value="Genomic_DNA"/>
</dbReference>
<gene>
    <name evidence="1" type="ORF">COMA2_60032</name>
</gene>
<keyword evidence="2" id="KW-1185">Reference proteome</keyword>
<dbReference type="PROSITE" id="PS51257">
    <property type="entry name" value="PROKAR_LIPOPROTEIN"/>
    <property type="match status" value="1"/>
</dbReference>
<dbReference type="STRING" id="1742973.COMA2_60032"/>
<protein>
    <submittedName>
        <fullName evidence="1">Uncharacterized protein</fullName>
    </submittedName>
</protein>
<sequence length="930" mass="100024">MLAQRYQIVVLLGLAALCSCYLLLPLSASYLLASRLRDSGYSNVILQLSYPGWTRMRIPVVSFQQDLGEERLMVSLTDAEIRYDLGQLFQGRVRQILLRDAAIHVLTVQSAEPTAHDGRDTDQSDDGESPWRLLTAGDLLRSLPILPFDELQLDHLTIFREQATGPLRRVTIDGNLTYSGREVGGHLVFRGRDTASYGLAVVGHSASTWSVTLASQRPQAAPIVSLQSKAHPNGAQIQVNGRLQVNVQELAPFIALLVPIGPELERVTGEVSIDWAGIAAAEAALSSLWKDERTHLDGNIRVHVTLPALKGVAKDIAVAYDGTFGGNATQAEWAMNPGVLLTATVNAQPRIIPEAVRLILPHGDQPVRIENTQAVQGALYWKETPIRTVAEGPLHVTYGRTPGPLVAQFEATRVEGLGNELVLAEGAYDLEGILPKAVTELLSAKEAMGGVQGTVKLARTHVRGVLLPPSSVTAKQIGQGPTLIPSVTLNLSEPLTIECDLTAIRCSGGVLIATIRAPTVKFSGRNIHIAQGVLKVQGAETTKTAWAAQGTLSMAGVSPVSGSWWPATSDWIVKFSADQGGIKADLRVDIPTHEGFVIAAIEQPLQTAQGAAHGVIGPLTFNGTDRRLSKMIMGLPHATDLIDGMFTVNVDASWSSAFRDRITMMNGVSATAKVVAEKLSGQYHDHVVKGLSTTLTLHAQGLESIVTTQPAPIFVAAVQSGVDVTNLAASYQIQWRAADDLPVVEVRDFQCEVFGGTVSNPGPVVDLAKLPLTTTFSLRNLDLAKILSVEQQKGLQGTGTLNGTLPVTMTSDGIIVKDGVIEAQPPGGIIRYASTSDSSKILSDSDRQLQLVAQALNNFQYSLLRVGVKYGETGILDLNARLEGRNPDLQNTPPIHFNLTVQEHIPTLLKSLRLVEDIQGAIERKYRRPL</sequence>
<dbReference type="Proteomes" id="UP000198736">
    <property type="component" value="Unassembled WGS sequence"/>
</dbReference>
<dbReference type="InterPro" id="IPR021730">
    <property type="entry name" value="YdbH"/>
</dbReference>
<dbReference type="AlphaFoldDB" id="A0A0S4LMX2"/>
<name>A0A0S4LMX2_9BACT</name>
<evidence type="ECO:0000313" key="2">
    <source>
        <dbReference type="Proteomes" id="UP000198736"/>
    </source>
</evidence>
<proteinExistence type="predicted"/>